<dbReference type="InterPro" id="IPR019431">
    <property type="entry name" value="DUF2417"/>
</dbReference>
<dbReference type="STRING" id="1284197.S8A8G4"/>
<dbReference type="EMBL" id="AQGS01000487">
    <property type="protein sequence ID" value="EPS39154.1"/>
    <property type="molecule type" value="Genomic_DNA"/>
</dbReference>
<feature type="transmembrane region" description="Helical" evidence="2">
    <location>
        <begin position="89"/>
        <end position="111"/>
    </location>
</feature>
<dbReference type="eggNOG" id="ENOG502QQW9">
    <property type="taxonomic scope" value="Eukaryota"/>
</dbReference>
<dbReference type="HOGENOM" id="CLU_028296_1_0_1"/>
<dbReference type="AlphaFoldDB" id="S8A8G4"/>
<protein>
    <recommendedName>
        <fullName evidence="5">AB hydrolase-1 domain-containing protein</fullName>
    </recommendedName>
</protein>
<comment type="caution">
    <text evidence="3">The sequence shown here is derived from an EMBL/GenBank/DDBJ whole genome shotgun (WGS) entry which is preliminary data.</text>
</comment>
<gene>
    <name evidence="3" type="ORF">H072_7098</name>
</gene>
<evidence type="ECO:0008006" key="5">
    <source>
        <dbReference type="Google" id="ProtNLM"/>
    </source>
</evidence>
<accession>S8A8G4</accession>
<feature type="compositionally biased region" description="Basic and acidic residues" evidence="1">
    <location>
        <begin position="42"/>
        <end position="54"/>
    </location>
</feature>
<feature type="transmembrane region" description="Helical" evidence="2">
    <location>
        <begin position="152"/>
        <end position="174"/>
    </location>
</feature>
<keyword evidence="2" id="KW-0472">Membrane</keyword>
<name>S8A8G4_DACHA</name>
<dbReference type="SUPFAM" id="SSF53474">
    <property type="entry name" value="alpha/beta-Hydrolases"/>
    <property type="match status" value="1"/>
</dbReference>
<dbReference type="Proteomes" id="UP000015100">
    <property type="component" value="Unassembled WGS sequence"/>
</dbReference>
<evidence type="ECO:0000313" key="4">
    <source>
        <dbReference type="Proteomes" id="UP000015100"/>
    </source>
</evidence>
<feature type="region of interest" description="Disordered" evidence="1">
    <location>
        <begin position="1"/>
        <end position="59"/>
    </location>
</feature>
<feature type="transmembrane region" description="Helical" evidence="2">
    <location>
        <begin position="227"/>
        <end position="247"/>
    </location>
</feature>
<sequence>MGNSTDDISKPDHHHPDAREGDADAIPEGHIDGGSRSGSRPRTADPHGEPDERTGLLGGHHGISGRPPLDIDDPAVTPLNLWSIRFLRYFTLFFFVASCTWWLILLVTTFVSPPGMHSRGGGWFAFAYTTLSIGVTMLLLFSFTIPSRAEEVVQSIIAVLLMVNLIIILSVPELRHEEGWIGISSSILVLFVTIWAVVVDRSVEWGKKEEEERLTGRAETRRSLKEWFAVFSALAVMVVFLVVSVLFTGTLSLRAYDHSLKVPGEMVWVDDHSYKVHVYCTSRHKDEPREKVTVLLEGGERAVGNGLFDWAHENYVNGTIGRLCYWDRPGYGFSNVAPSPLSAGMAADALSEALAKIDEKGPFILVSHGIGSIYSRIFASRHGKAVKGLMLIDPLHENYLPKIASAGRGFFMWFRGVVSPLGLEVLANAIFQSRSREDRIYGRSSYLNPRLIKAKLQESLAANTFSKSEIATSRAILARDIPLVVVSSGEGVKKDSEWDKAQKEMTGVTDNLLYWDIVNQAPHKVWEKKEGWDVLSKRIGKLVDLVVKGKE</sequence>
<dbReference type="OrthoDB" id="164921at2759"/>
<proteinExistence type="predicted"/>
<keyword evidence="2" id="KW-1133">Transmembrane helix</keyword>
<organism evidence="3 4">
    <name type="scientific">Dactylellina haptotyla (strain CBS 200.50)</name>
    <name type="common">Nematode-trapping fungus</name>
    <name type="synonym">Monacrosporium haptotylum</name>
    <dbReference type="NCBI Taxonomy" id="1284197"/>
    <lineage>
        <taxon>Eukaryota</taxon>
        <taxon>Fungi</taxon>
        <taxon>Dikarya</taxon>
        <taxon>Ascomycota</taxon>
        <taxon>Pezizomycotina</taxon>
        <taxon>Orbiliomycetes</taxon>
        <taxon>Orbiliales</taxon>
        <taxon>Orbiliaceae</taxon>
        <taxon>Dactylellina</taxon>
    </lineage>
</organism>
<feature type="compositionally biased region" description="Basic and acidic residues" evidence="1">
    <location>
        <begin position="7"/>
        <end position="33"/>
    </location>
</feature>
<keyword evidence="4" id="KW-1185">Reference proteome</keyword>
<dbReference type="OMA" id="ISRYCYW"/>
<evidence type="ECO:0000256" key="2">
    <source>
        <dbReference type="SAM" id="Phobius"/>
    </source>
</evidence>
<feature type="transmembrane region" description="Helical" evidence="2">
    <location>
        <begin position="123"/>
        <end position="145"/>
    </location>
</feature>
<reference evidence="4" key="2">
    <citation type="submission" date="2013-04" db="EMBL/GenBank/DDBJ databases">
        <title>Genomic mechanisms accounting for the adaptation to parasitism in nematode-trapping fungi.</title>
        <authorList>
            <person name="Ahren D.G."/>
        </authorList>
    </citation>
    <scope>NUCLEOTIDE SEQUENCE [LARGE SCALE GENOMIC DNA]</scope>
    <source>
        <strain evidence="4">CBS 200.50</strain>
    </source>
</reference>
<evidence type="ECO:0000256" key="1">
    <source>
        <dbReference type="SAM" id="MobiDB-lite"/>
    </source>
</evidence>
<evidence type="ECO:0000313" key="3">
    <source>
        <dbReference type="EMBL" id="EPS39154.1"/>
    </source>
</evidence>
<dbReference type="Pfam" id="PF10329">
    <property type="entry name" value="DUF2417"/>
    <property type="match status" value="1"/>
</dbReference>
<reference evidence="3 4" key="1">
    <citation type="journal article" date="2013" name="PLoS Genet.">
        <title>Genomic mechanisms accounting for the adaptation to parasitism in nematode-trapping fungi.</title>
        <authorList>
            <person name="Meerupati T."/>
            <person name="Andersson K.M."/>
            <person name="Friman E."/>
            <person name="Kumar D."/>
            <person name="Tunlid A."/>
            <person name="Ahren D."/>
        </authorList>
    </citation>
    <scope>NUCLEOTIDE SEQUENCE [LARGE SCALE GENOMIC DNA]</scope>
    <source>
        <strain evidence="3 4">CBS 200.50</strain>
    </source>
</reference>
<dbReference type="InterPro" id="IPR029058">
    <property type="entry name" value="AB_hydrolase_fold"/>
</dbReference>
<feature type="transmembrane region" description="Helical" evidence="2">
    <location>
        <begin position="180"/>
        <end position="199"/>
    </location>
</feature>
<dbReference type="Gene3D" id="3.40.50.1820">
    <property type="entry name" value="alpha/beta hydrolase"/>
    <property type="match status" value="1"/>
</dbReference>
<keyword evidence="2" id="KW-0812">Transmembrane</keyword>